<sequence length="89" mass="9714">MKTSILVQNIKCGGCAKTILNKLSEMDSISEITINIEENKVSFNPNTELDILLVKETLKSLGYPSFTDTNNITSKAKSLVSCALGKFTN</sequence>
<dbReference type="Gene3D" id="3.30.70.100">
    <property type="match status" value="1"/>
</dbReference>
<dbReference type="GO" id="GO:0046872">
    <property type="term" value="F:metal ion binding"/>
    <property type="evidence" value="ECO:0007669"/>
    <property type="project" value="InterPro"/>
</dbReference>
<evidence type="ECO:0000313" key="2">
    <source>
        <dbReference type="EMBL" id="AJR04424.1"/>
    </source>
</evidence>
<dbReference type="PROSITE" id="PS50846">
    <property type="entry name" value="HMA_2"/>
    <property type="match status" value="1"/>
</dbReference>
<reference evidence="2 3" key="1">
    <citation type="submission" date="2014-02" db="EMBL/GenBank/DDBJ databases">
        <authorList>
            <person name="Young C.-C."/>
            <person name="Hameed A."/>
            <person name="Huang H.-C."/>
            <person name="Shahina M."/>
        </authorList>
    </citation>
    <scope>NUCLEOTIDE SEQUENCE [LARGE SCALE GENOMIC DNA]</scope>
    <source>
        <strain evidence="2 3">CC-SAMT-1</strain>
    </source>
</reference>
<dbReference type="EMBL" id="CP007202">
    <property type="protein sequence ID" value="AJR04424.1"/>
    <property type="molecule type" value="Genomic_DNA"/>
</dbReference>
<proteinExistence type="predicted"/>
<keyword evidence="3" id="KW-1185">Reference proteome</keyword>
<accession>A0A0C5WGZ6</accession>
<evidence type="ECO:0000313" key="3">
    <source>
        <dbReference type="Proteomes" id="UP000032229"/>
    </source>
</evidence>
<dbReference type="STRING" id="1454006.AW14_12945"/>
<dbReference type="Proteomes" id="UP000032229">
    <property type="component" value="Chromosome"/>
</dbReference>
<feature type="domain" description="HMA" evidence="1">
    <location>
        <begin position="1"/>
        <end position="66"/>
    </location>
</feature>
<dbReference type="CDD" id="cd00371">
    <property type="entry name" value="HMA"/>
    <property type="match status" value="1"/>
</dbReference>
<dbReference type="SUPFAM" id="SSF55008">
    <property type="entry name" value="HMA, heavy metal-associated domain"/>
    <property type="match status" value="1"/>
</dbReference>
<dbReference type="InterPro" id="IPR036163">
    <property type="entry name" value="HMA_dom_sf"/>
</dbReference>
<dbReference type="InterPro" id="IPR006121">
    <property type="entry name" value="HMA_dom"/>
</dbReference>
<dbReference type="OrthoDB" id="677920at2"/>
<dbReference type="AlphaFoldDB" id="A0A0C5WGZ6"/>
<gene>
    <name evidence="2" type="ORF">AW14_12945</name>
</gene>
<organism evidence="2 3">
    <name type="scientific">Siansivirga zeaxanthinifaciens CC-SAMT-1</name>
    <dbReference type="NCBI Taxonomy" id="1454006"/>
    <lineage>
        <taxon>Bacteria</taxon>
        <taxon>Pseudomonadati</taxon>
        <taxon>Bacteroidota</taxon>
        <taxon>Flavobacteriia</taxon>
        <taxon>Flavobacteriales</taxon>
        <taxon>Flavobacteriaceae</taxon>
        <taxon>Siansivirga</taxon>
    </lineage>
</organism>
<dbReference type="RefSeq" id="WP_044639136.1">
    <property type="nucleotide sequence ID" value="NZ_CP007202.1"/>
</dbReference>
<dbReference type="Pfam" id="PF00403">
    <property type="entry name" value="HMA"/>
    <property type="match status" value="1"/>
</dbReference>
<evidence type="ECO:0000259" key="1">
    <source>
        <dbReference type="PROSITE" id="PS50846"/>
    </source>
</evidence>
<name>A0A0C5WGZ6_9FLAO</name>
<dbReference type="KEGG" id="sze:AW14_12945"/>
<dbReference type="HOGENOM" id="CLU_134973_5_4_10"/>
<protein>
    <submittedName>
        <fullName evidence="2">Heavy metal transporter</fullName>
    </submittedName>
</protein>